<keyword evidence="4" id="KW-0808">Transferase</keyword>
<feature type="transmembrane region" description="Helical" evidence="8">
    <location>
        <begin position="143"/>
        <end position="161"/>
    </location>
</feature>
<feature type="domain" description="Glycosyltransferase RgtA/B/C/D-like" evidence="9">
    <location>
        <begin position="96"/>
        <end position="213"/>
    </location>
</feature>
<evidence type="ECO:0000256" key="3">
    <source>
        <dbReference type="ARBA" id="ARBA00022676"/>
    </source>
</evidence>
<dbReference type="Pfam" id="PF13231">
    <property type="entry name" value="PMT_2"/>
    <property type="match status" value="1"/>
</dbReference>
<feature type="transmembrane region" description="Helical" evidence="8">
    <location>
        <begin position="345"/>
        <end position="366"/>
    </location>
</feature>
<feature type="transmembrane region" description="Helical" evidence="8">
    <location>
        <begin position="7"/>
        <end position="23"/>
    </location>
</feature>
<dbReference type="STRING" id="1798392.A3A79_02080"/>
<feature type="transmembrane region" description="Helical" evidence="8">
    <location>
        <begin position="93"/>
        <end position="112"/>
    </location>
</feature>
<evidence type="ECO:0000256" key="5">
    <source>
        <dbReference type="ARBA" id="ARBA00022692"/>
    </source>
</evidence>
<organism evidence="10 11">
    <name type="scientific">Candidatus Gottesmanbacteria bacterium RIFCSPLOWO2_01_FULL_43_11b</name>
    <dbReference type="NCBI Taxonomy" id="1798392"/>
    <lineage>
        <taxon>Bacteria</taxon>
        <taxon>Candidatus Gottesmaniibacteriota</taxon>
    </lineage>
</organism>
<reference evidence="10 11" key="1">
    <citation type="journal article" date="2016" name="Nat. Commun.">
        <title>Thousands of microbial genomes shed light on interconnected biogeochemical processes in an aquifer system.</title>
        <authorList>
            <person name="Anantharaman K."/>
            <person name="Brown C.T."/>
            <person name="Hug L.A."/>
            <person name="Sharon I."/>
            <person name="Castelle C.J."/>
            <person name="Probst A.J."/>
            <person name="Thomas B.C."/>
            <person name="Singh A."/>
            <person name="Wilkins M.J."/>
            <person name="Karaoz U."/>
            <person name="Brodie E.L."/>
            <person name="Williams K.H."/>
            <person name="Hubbard S.S."/>
            <person name="Banfield J.F."/>
        </authorList>
    </citation>
    <scope>NUCLEOTIDE SEQUENCE [LARGE SCALE GENOMIC DNA]</scope>
</reference>
<comment type="subcellular location">
    <subcellularLocation>
        <location evidence="1">Cell membrane</location>
        <topology evidence="1">Multi-pass membrane protein</topology>
    </subcellularLocation>
</comment>
<sequence length="531" mass="61494">MAKRTEWLILASILVIGALFRFYNLNWDQGHYFHPDERNIAVAVGKIRFFSQMNPDFFAYGSVPVYLYRSAADIVVKITGDVDWTRDWGKINLIGRHFSALFSTITVLLVYLLTRKILIPTAALVAAWVTATTPILIQQAHFSVTESMLAFWVVLLTYLTVQRKNPIILGCMFGLSVATKMSALSFGIIPIAMFIWKKQTKRIFIFLLTASLIYGILSPYTFLRWDKFMESMNYEGGIITGKLLVVYVYQFLQTQPYLYQLSQLPYTQGYVLAGLSIAGCILLIINTTKHKKWPIVMVFLWPLLYFLYVGSWFTKFVRYFVPLYPFLSIAAAYFIANLNKNIKWVFLAVLVISPFLRSIAFMHIYASPQTRIAASDWIYENVAKKSTILTEHWDDGLPLSFSPQKDPGIYQTRQLTIYEPDNLEKIDYYAENLSQADFLFINSRRLYGTLMHLSNRYPITSKYYKLLFNGSLGYKKVAEFTVYPTLKLGSWVFEFNDDNSEESFQVYDHPKVFIFENVAHLSKEQLKTQFL</sequence>
<proteinExistence type="predicted"/>
<keyword evidence="3" id="KW-0328">Glycosyltransferase</keyword>
<name>A0A1F6AI65_9BACT</name>
<feature type="transmembrane region" description="Helical" evidence="8">
    <location>
        <begin position="234"/>
        <end position="252"/>
    </location>
</feature>
<feature type="transmembrane region" description="Helical" evidence="8">
    <location>
        <begin position="319"/>
        <end position="338"/>
    </location>
</feature>
<dbReference type="AlphaFoldDB" id="A0A1F6AI65"/>
<evidence type="ECO:0000313" key="10">
    <source>
        <dbReference type="EMBL" id="OGG23967.1"/>
    </source>
</evidence>
<protein>
    <recommendedName>
        <fullName evidence="9">Glycosyltransferase RgtA/B/C/D-like domain-containing protein</fullName>
    </recommendedName>
</protein>
<dbReference type="PANTHER" id="PTHR33908">
    <property type="entry name" value="MANNOSYLTRANSFERASE YKCB-RELATED"/>
    <property type="match status" value="1"/>
</dbReference>
<evidence type="ECO:0000256" key="2">
    <source>
        <dbReference type="ARBA" id="ARBA00022475"/>
    </source>
</evidence>
<keyword evidence="2" id="KW-1003">Cell membrane</keyword>
<feature type="transmembrane region" description="Helical" evidence="8">
    <location>
        <begin position="293"/>
        <end position="313"/>
    </location>
</feature>
<evidence type="ECO:0000256" key="1">
    <source>
        <dbReference type="ARBA" id="ARBA00004651"/>
    </source>
</evidence>
<dbReference type="InterPro" id="IPR038731">
    <property type="entry name" value="RgtA/B/C-like"/>
</dbReference>
<dbReference type="InterPro" id="IPR050297">
    <property type="entry name" value="LipidA_mod_glycosyltrf_83"/>
</dbReference>
<evidence type="ECO:0000256" key="6">
    <source>
        <dbReference type="ARBA" id="ARBA00022989"/>
    </source>
</evidence>
<evidence type="ECO:0000259" key="9">
    <source>
        <dbReference type="Pfam" id="PF13231"/>
    </source>
</evidence>
<dbReference type="GO" id="GO:0005886">
    <property type="term" value="C:plasma membrane"/>
    <property type="evidence" value="ECO:0007669"/>
    <property type="project" value="UniProtKB-SubCell"/>
</dbReference>
<keyword evidence="7 8" id="KW-0472">Membrane</keyword>
<evidence type="ECO:0000313" key="11">
    <source>
        <dbReference type="Proteomes" id="UP000178759"/>
    </source>
</evidence>
<feature type="transmembrane region" description="Helical" evidence="8">
    <location>
        <begin position="264"/>
        <end position="286"/>
    </location>
</feature>
<keyword evidence="5 8" id="KW-0812">Transmembrane</keyword>
<keyword evidence="6 8" id="KW-1133">Transmembrane helix</keyword>
<feature type="transmembrane region" description="Helical" evidence="8">
    <location>
        <begin position="173"/>
        <end position="196"/>
    </location>
</feature>
<evidence type="ECO:0000256" key="7">
    <source>
        <dbReference type="ARBA" id="ARBA00023136"/>
    </source>
</evidence>
<dbReference type="GO" id="GO:0009103">
    <property type="term" value="P:lipopolysaccharide biosynthetic process"/>
    <property type="evidence" value="ECO:0007669"/>
    <property type="project" value="UniProtKB-ARBA"/>
</dbReference>
<dbReference type="Proteomes" id="UP000178759">
    <property type="component" value="Unassembled WGS sequence"/>
</dbReference>
<evidence type="ECO:0000256" key="4">
    <source>
        <dbReference type="ARBA" id="ARBA00022679"/>
    </source>
</evidence>
<dbReference type="GO" id="GO:0016763">
    <property type="term" value="F:pentosyltransferase activity"/>
    <property type="evidence" value="ECO:0007669"/>
    <property type="project" value="TreeGrafter"/>
</dbReference>
<accession>A0A1F6AI65</accession>
<dbReference type="PANTHER" id="PTHR33908:SF11">
    <property type="entry name" value="MEMBRANE PROTEIN"/>
    <property type="match status" value="1"/>
</dbReference>
<dbReference type="EMBL" id="MFJV01000001">
    <property type="protein sequence ID" value="OGG23967.1"/>
    <property type="molecule type" value="Genomic_DNA"/>
</dbReference>
<comment type="caution">
    <text evidence="10">The sequence shown here is derived from an EMBL/GenBank/DDBJ whole genome shotgun (WGS) entry which is preliminary data.</text>
</comment>
<gene>
    <name evidence="10" type="ORF">A3A79_02080</name>
</gene>
<feature type="transmembrane region" description="Helical" evidence="8">
    <location>
        <begin position="117"/>
        <end position="137"/>
    </location>
</feature>
<feature type="transmembrane region" description="Helical" evidence="8">
    <location>
        <begin position="202"/>
        <end position="222"/>
    </location>
</feature>
<evidence type="ECO:0000256" key="8">
    <source>
        <dbReference type="SAM" id="Phobius"/>
    </source>
</evidence>